<dbReference type="InterPro" id="IPR001585">
    <property type="entry name" value="TAL/FSA"/>
</dbReference>
<dbReference type="Gene3D" id="3.20.20.70">
    <property type="entry name" value="Aldolase class I"/>
    <property type="match status" value="1"/>
</dbReference>
<keyword evidence="3" id="KW-1185">Reference proteome</keyword>
<evidence type="ECO:0000313" key="2">
    <source>
        <dbReference type="EMBL" id="QNM05249.1"/>
    </source>
</evidence>
<reference evidence="2 3" key="1">
    <citation type="submission" date="2020-08" db="EMBL/GenBank/DDBJ databases">
        <authorList>
            <person name="Liu C."/>
            <person name="Sun Q."/>
        </authorList>
    </citation>
    <scope>NUCLEOTIDE SEQUENCE [LARGE SCALE GENOMIC DNA]</scope>
    <source>
        <strain evidence="2 3">NSJ-38</strain>
    </source>
</reference>
<gene>
    <name evidence="2" type="ORF">H9Q78_12510</name>
</gene>
<dbReference type="GO" id="GO:0005975">
    <property type="term" value="P:carbohydrate metabolic process"/>
    <property type="evidence" value="ECO:0007669"/>
    <property type="project" value="InterPro"/>
</dbReference>
<evidence type="ECO:0000313" key="3">
    <source>
        <dbReference type="Proteomes" id="UP000515823"/>
    </source>
</evidence>
<evidence type="ECO:0000256" key="1">
    <source>
        <dbReference type="ARBA" id="ARBA00023270"/>
    </source>
</evidence>
<dbReference type="RefSeq" id="WP_249302083.1">
    <property type="nucleotide sequence ID" value="NZ_CP060634.1"/>
</dbReference>
<organism evidence="2 3">
    <name type="scientific">Qiania dongpingensis</name>
    <dbReference type="NCBI Taxonomy" id="2763669"/>
    <lineage>
        <taxon>Bacteria</taxon>
        <taxon>Bacillati</taxon>
        <taxon>Bacillota</taxon>
        <taxon>Clostridia</taxon>
        <taxon>Lachnospirales</taxon>
        <taxon>Lachnospiraceae</taxon>
        <taxon>Qiania</taxon>
    </lineage>
</organism>
<dbReference type="Pfam" id="PF00923">
    <property type="entry name" value="TAL_FSA"/>
    <property type="match status" value="1"/>
</dbReference>
<name>A0A7G9G367_9FIRM</name>
<dbReference type="InterPro" id="IPR018225">
    <property type="entry name" value="Transaldolase_AS"/>
</dbReference>
<dbReference type="PROSITE" id="PS00958">
    <property type="entry name" value="TRANSALDOLASE_2"/>
    <property type="match status" value="1"/>
</dbReference>
<dbReference type="InterPro" id="IPR013785">
    <property type="entry name" value="Aldolase_TIM"/>
</dbReference>
<accession>A0A7G9G367</accession>
<sequence length="222" mass="24130">MKLFADTADMAELTELEEMGLLAGITTNPSLSSKEGADVVETISKLSRRFPNIPVLAQVVAVTKEEIMEQAKSIRSAGDNVVVKVPATAEGIKAIRALKEMGIKTCATTILTSAQAMLCAHAGAAYVAPYTGQNDCIGYHGLDTLQEIAEVFASSDYETEILAASIEKPQEFVDYAVHGADITTAPYHVFMDVFQMPMPLTQYYIDNFYRDWTANGAYLKGK</sequence>
<dbReference type="Proteomes" id="UP000515823">
    <property type="component" value="Chromosome"/>
</dbReference>
<dbReference type="SUPFAM" id="SSF51569">
    <property type="entry name" value="Aldolase"/>
    <property type="match status" value="1"/>
</dbReference>
<dbReference type="AlphaFoldDB" id="A0A7G9G367"/>
<protein>
    <submittedName>
        <fullName evidence="2">Fructose-6-phosphate aldolase</fullName>
    </submittedName>
</protein>
<dbReference type="PANTHER" id="PTHR10683:SF40">
    <property type="entry name" value="FRUCTOSE-6-PHOSPHATE ALDOLASE 1-RELATED"/>
    <property type="match status" value="1"/>
</dbReference>
<dbReference type="PANTHER" id="PTHR10683">
    <property type="entry name" value="TRANSALDOLASE"/>
    <property type="match status" value="1"/>
</dbReference>
<dbReference type="KEGG" id="qdo:H9Q78_12510"/>
<keyword evidence="1" id="KW-0704">Schiff base</keyword>
<proteinExistence type="predicted"/>
<dbReference type="EMBL" id="CP060634">
    <property type="protein sequence ID" value="QNM05249.1"/>
    <property type="molecule type" value="Genomic_DNA"/>
</dbReference>